<proteinExistence type="predicted"/>
<protein>
    <submittedName>
        <fullName evidence="2">Uncharacterized protein</fullName>
    </submittedName>
</protein>
<organism evidence="2">
    <name type="scientific">Anguilla anguilla</name>
    <name type="common">European freshwater eel</name>
    <name type="synonym">Muraena anguilla</name>
    <dbReference type="NCBI Taxonomy" id="7936"/>
    <lineage>
        <taxon>Eukaryota</taxon>
        <taxon>Metazoa</taxon>
        <taxon>Chordata</taxon>
        <taxon>Craniata</taxon>
        <taxon>Vertebrata</taxon>
        <taxon>Euteleostomi</taxon>
        <taxon>Actinopterygii</taxon>
        <taxon>Neopterygii</taxon>
        <taxon>Teleostei</taxon>
        <taxon>Anguilliformes</taxon>
        <taxon>Anguillidae</taxon>
        <taxon>Anguilla</taxon>
    </lineage>
</organism>
<accession>A0A0E9R032</accession>
<sequence>MSSHPPPHSHPTPVTLTPSHTGLVYRSI</sequence>
<name>A0A0E9R032_ANGAN</name>
<reference evidence="2" key="2">
    <citation type="journal article" date="2015" name="Fish Shellfish Immunol.">
        <title>Early steps in the European eel (Anguilla anguilla)-Vibrio vulnificus interaction in the gills: Role of the RtxA13 toxin.</title>
        <authorList>
            <person name="Callol A."/>
            <person name="Pajuelo D."/>
            <person name="Ebbesson L."/>
            <person name="Teles M."/>
            <person name="MacKenzie S."/>
            <person name="Amaro C."/>
        </authorList>
    </citation>
    <scope>NUCLEOTIDE SEQUENCE</scope>
</reference>
<feature type="compositionally biased region" description="Pro residues" evidence="1">
    <location>
        <begin position="1"/>
        <end position="10"/>
    </location>
</feature>
<evidence type="ECO:0000313" key="2">
    <source>
        <dbReference type="EMBL" id="JAH22541.1"/>
    </source>
</evidence>
<reference evidence="2" key="1">
    <citation type="submission" date="2014-11" db="EMBL/GenBank/DDBJ databases">
        <authorList>
            <person name="Amaro Gonzalez C."/>
        </authorList>
    </citation>
    <scope>NUCLEOTIDE SEQUENCE</scope>
</reference>
<evidence type="ECO:0000256" key="1">
    <source>
        <dbReference type="SAM" id="MobiDB-lite"/>
    </source>
</evidence>
<feature type="region of interest" description="Disordered" evidence="1">
    <location>
        <begin position="1"/>
        <end position="28"/>
    </location>
</feature>
<dbReference type="EMBL" id="GBXM01086036">
    <property type="protein sequence ID" value="JAH22541.1"/>
    <property type="molecule type" value="Transcribed_RNA"/>
</dbReference>
<feature type="compositionally biased region" description="Low complexity" evidence="1">
    <location>
        <begin position="11"/>
        <end position="21"/>
    </location>
</feature>
<dbReference type="AlphaFoldDB" id="A0A0E9R032"/>